<dbReference type="GO" id="GO:0015288">
    <property type="term" value="F:porin activity"/>
    <property type="evidence" value="ECO:0007669"/>
    <property type="project" value="TreeGrafter"/>
</dbReference>
<proteinExistence type="inferred from homology"/>
<feature type="coiled-coil region" evidence="8">
    <location>
        <begin position="381"/>
        <end position="412"/>
    </location>
</feature>
<evidence type="ECO:0000256" key="8">
    <source>
        <dbReference type="SAM" id="Coils"/>
    </source>
</evidence>
<keyword evidence="6" id="KW-0472">Membrane</keyword>
<keyword evidence="9" id="KW-0732">Signal</keyword>
<evidence type="ECO:0000256" key="6">
    <source>
        <dbReference type="ARBA" id="ARBA00023136"/>
    </source>
</evidence>
<reference evidence="10" key="1">
    <citation type="submission" date="2020-10" db="EMBL/GenBank/DDBJ databases">
        <authorList>
            <person name="Gilroy R."/>
        </authorList>
    </citation>
    <scope>NUCLEOTIDE SEQUENCE</scope>
    <source>
        <strain evidence="10">ChiHecec2B26-709</strain>
    </source>
</reference>
<gene>
    <name evidence="10" type="ORF">IAC35_02500</name>
</gene>
<evidence type="ECO:0000313" key="10">
    <source>
        <dbReference type="EMBL" id="HIT46711.1"/>
    </source>
</evidence>
<dbReference type="InterPro" id="IPR003423">
    <property type="entry name" value="OMP_efflux"/>
</dbReference>
<feature type="chain" id="PRO_5038691095" evidence="9">
    <location>
        <begin position="25"/>
        <end position="430"/>
    </location>
</feature>
<accession>A0A9D1GM73</accession>
<dbReference type="AlphaFoldDB" id="A0A9D1GM73"/>
<dbReference type="GO" id="GO:0015562">
    <property type="term" value="F:efflux transmembrane transporter activity"/>
    <property type="evidence" value="ECO:0007669"/>
    <property type="project" value="InterPro"/>
</dbReference>
<protein>
    <submittedName>
        <fullName evidence="10">TolC family protein</fullName>
    </submittedName>
</protein>
<keyword evidence="5" id="KW-0812">Transmembrane</keyword>
<sequence>MKRHTSYTLILAACCAACLIPAEARQFPWTEPQTASEILTDCTDRKRSAGAEAQQLPDSARIHTPIYTLRECMEYAVSNSTQIRIQHAAMDDERIARRDAILNAFTPSIQAGTAVSSNFGRAVDPETNTYISTTSFDNSYSVSAGITLFNGFQAVNNLRITKTAVAMGVSEEQRIRDNICLSTMQAYCNVVYYSRLAEILEEQVETAAESLHVAERQEELGQKGYADVVQMKAELAEMEYKLISAENGRKDAMLTLKDVMFWPMTEELAIDLSIADSMAFLPDSGGDRNTVLENAKATLPDIFIARGAMENARMELRTARWQLAPTLSLSGGWSTSYYTYPGREGYTTDPFRSQFTNNGGEYVQLTLNIPVFDRLARHSNIARKRNAYRKASAEYEQKVREVEAEVMRAIQDRDGASAAYLQAERMAEVQ</sequence>
<keyword evidence="4" id="KW-1134">Transmembrane beta strand</keyword>
<dbReference type="GO" id="GO:0009279">
    <property type="term" value="C:cell outer membrane"/>
    <property type="evidence" value="ECO:0007669"/>
    <property type="project" value="UniProtKB-SubCell"/>
</dbReference>
<evidence type="ECO:0000256" key="4">
    <source>
        <dbReference type="ARBA" id="ARBA00022452"/>
    </source>
</evidence>
<organism evidence="10 11">
    <name type="scientific">Candidatus Cryptobacteroides merdipullorum</name>
    <dbReference type="NCBI Taxonomy" id="2840771"/>
    <lineage>
        <taxon>Bacteria</taxon>
        <taxon>Pseudomonadati</taxon>
        <taxon>Bacteroidota</taxon>
        <taxon>Bacteroidia</taxon>
        <taxon>Bacteroidales</taxon>
        <taxon>Candidatus Cryptobacteroides</taxon>
    </lineage>
</organism>
<evidence type="ECO:0000256" key="2">
    <source>
        <dbReference type="ARBA" id="ARBA00007613"/>
    </source>
</evidence>
<keyword evidence="7" id="KW-0998">Cell outer membrane</keyword>
<keyword evidence="3" id="KW-0813">Transport</keyword>
<evidence type="ECO:0000256" key="5">
    <source>
        <dbReference type="ARBA" id="ARBA00022692"/>
    </source>
</evidence>
<dbReference type="EMBL" id="DVLC01000048">
    <property type="protein sequence ID" value="HIT46711.1"/>
    <property type="molecule type" value="Genomic_DNA"/>
</dbReference>
<feature type="non-terminal residue" evidence="10">
    <location>
        <position position="430"/>
    </location>
</feature>
<dbReference type="Pfam" id="PF02321">
    <property type="entry name" value="OEP"/>
    <property type="match status" value="2"/>
</dbReference>
<evidence type="ECO:0000256" key="9">
    <source>
        <dbReference type="SAM" id="SignalP"/>
    </source>
</evidence>
<keyword evidence="8" id="KW-0175">Coiled coil</keyword>
<evidence type="ECO:0000256" key="3">
    <source>
        <dbReference type="ARBA" id="ARBA00022448"/>
    </source>
</evidence>
<dbReference type="GO" id="GO:1990281">
    <property type="term" value="C:efflux pump complex"/>
    <property type="evidence" value="ECO:0007669"/>
    <property type="project" value="TreeGrafter"/>
</dbReference>
<comment type="subcellular location">
    <subcellularLocation>
        <location evidence="1">Cell outer membrane</location>
    </subcellularLocation>
</comment>
<dbReference type="SUPFAM" id="SSF56954">
    <property type="entry name" value="Outer membrane efflux proteins (OEP)"/>
    <property type="match status" value="1"/>
</dbReference>
<evidence type="ECO:0000256" key="7">
    <source>
        <dbReference type="ARBA" id="ARBA00023237"/>
    </source>
</evidence>
<evidence type="ECO:0000313" key="11">
    <source>
        <dbReference type="Proteomes" id="UP000886881"/>
    </source>
</evidence>
<comment type="caution">
    <text evidence="10">The sequence shown here is derived from an EMBL/GenBank/DDBJ whole genome shotgun (WGS) entry which is preliminary data.</text>
</comment>
<dbReference type="Gene3D" id="1.20.1600.10">
    <property type="entry name" value="Outer membrane efflux proteins (OEP)"/>
    <property type="match status" value="1"/>
</dbReference>
<dbReference type="PANTHER" id="PTHR30026:SF20">
    <property type="entry name" value="OUTER MEMBRANE PROTEIN TOLC"/>
    <property type="match status" value="1"/>
</dbReference>
<comment type="similarity">
    <text evidence="2">Belongs to the outer membrane factor (OMF) (TC 1.B.17) family.</text>
</comment>
<evidence type="ECO:0000256" key="1">
    <source>
        <dbReference type="ARBA" id="ARBA00004442"/>
    </source>
</evidence>
<dbReference type="PANTHER" id="PTHR30026">
    <property type="entry name" value="OUTER MEMBRANE PROTEIN TOLC"/>
    <property type="match status" value="1"/>
</dbReference>
<name>A0A9D1GM73_9BACT</name>
<dbReference type="InterPro" id="IPR051906">
    <property type="entry name" value="TolC-like"/>
</dbReference>
<reference evidence="10" key="2">
    <citation type="journal article" date="2021" name="PeerJ">
        <title>Extensive microbial diversity within the chicken gut microbiome revealed by metagenomics and culture.</title>
        <authorList>
            <person name="Gilroy R."/>
            <person name="Ravi A."/>
            <person name="Getino M."/>
            <person name="Pursley I."/>
            <person name="Horton D.L."/>
            <person name="Alikhan N.F."/>
            <person name="Baker D."/>
            <person name="Gharbi K."/>
            <person name="Hall N."/>
            <person name="Watson M."/>
            <person name="Adriaenssens E.M."/>
            <person name="Foster-Nyarko E."/>
            <person name="Jarju S."/>
            <person name="Secka A."/>
            <person name="Antonio M."/>
            <person name="Oren A."/>
            <person name="Chaudhuri R.R."/>
            <person name="La Ragione R."/>
            <person name="Hildebrand F."/>
            <person name="Pallen M.J."/>
        </authorList>
    </citation>
    <scope>NUCLEOTIDE SEQUENCE</scope>
    <source>
        <strain evidence="10">ChiHecec2B26-709</strain>
    </source>
</reference>
<dbReference type="Proteomes" id="UP000886881">
    <property type="component" value="Unassembled WGS sequence"/>
</dbReference>
<feature type="signal peptide" evidence="9">
    <location>
        <begin position="1"/>
        <end position="24"/>
    </location>
</feature>